<evidence type="ECO:0000256" key="1">
    <source>
        <dbReference type="ARBA" id="ARBA00022741"/>
    </source>
</evidence>
<dbReference type="PROSITE" id="PS51192">
    <property type="entry name" value="HELICASE_ATP_BIND_1"/>
    <property type="match status" value="1"/>
</dbReference>
<evidence type="ECO:0000256" key="5">
    <source>
        <dbReference type="ARBA" id="ARBA00038437"/>
    </source>
</evidence>
<dbReference type="InterPro" id="IPR011545">
    <property type="entry name" value="DEAD/DEAH_box_helicase_dom"/>
</dbReference>
<keyword evidence="1" id="KW-0547">Nucleotide-binding</keyword>
<evidence type="ECO:0000313" key="12">
    <source>
        <dbReference type="Proteomes" id="UP001500298"/>
    </source>
</evidence>
<evidence type="ECO:0000256" key="6">
    <source>
        <dbReference type="PROSITE-ProRule" id="PRU00552"/>
    </source>
</evidence>
<dbReference type="Pfam" id="PF00271">
    <property type="entry name" value="Helicase_C"/>
    <property type="match status" value="1"/>
</dbReference>
<feature type="domain" description="Helicase C-terminal" evidence="9">
    <location>
        <begin position="232"/>
        <end position="379"/>
    </location>
</feature>
<feature type="compositionally biased region" description="Basic and acidic residues" evidence="7">
    <location>
        <begin position="409"/>
        <end position="431"/>
    </location>
</feature>
<evidence type="ECO:0000259" key="10">
    <source>
        <dbReference type="PROSITE" id="PS51195"/>
    </source>
</evidence>
<evidence type="ECO:0000256" key="7">
    <source>
        <dbReference type="SAM" id="MobiDB-lite"/>
    </source>
</evidence>
<dbReference type="SUPFAM" id="SSF52540">
    <property type="entry name" value="P-loop containing nucleoside triphosphate hydrolases"/>
    <property type="match status" value="1"/>
</dbReference>
<evidence type="ECO:0000256" key="2">
    <source>
        <dbReference type="ARBA" id="ARBA00022801"/>
    </source>
</evidence>
<evidence type="ECO:0000259" key="8">
    <source>
        <dbReference type="PROSITE" id="PS51192"/>
    </source>
</evidence>
<dbReference type="Proteomes" id="UP001500298">
    <property type="component" value="Unassembled WGS sequence"/>
</dbReference>
<sequence length="455" mass="51972">MSTFEDFKIKKQLFNALTELGIEQPTPIQEASYSTILGGSDFVGIAQTGTGKTMAYLLPILQDLKFSKDPHPRILILAPTRELVIQIVEQIEQLTAYITVRVVGVYGGSSNINRQKQAVAEGVDILVGTPRRLYDLALTNVLRLKSIKKLVIDEVDVMLDFGYKTQLKHIFEYLPEKRQNILFSATMTPYVDGLIDDFLVNPVKQTMAVSGTPVETITQEAYAVPNFYTKVNLLNHLLSDKETHHKVLIFIRSKAIADKLAETLDFFAETSVIHSRKEQNHRVKSIEKFEEGTSRILVATDVIARGIDIDNISTVINFDTPMYPENYIHRIGRTGRAGQEGHAILLFSEKEVEFKEAIEDLMNYRIPLRELPEEVSISEQLIPEEKDKPKDWFEEEPMPAPSSDVGPSFHEKLPKNNREKQEKKSYGQKMKEKYKKPIRKGDKIQNLKKKKRKKR</sequence>
<dbReference type="InterPro" id="IPR014014">
    <property type="entry name" value="RNA_helicase_DEAD_Q_motif"/>
</dbReference>
<dbReference type="InterPro" id="IPR044742">
    <property type="entry name" value="DEAD/DEAH_RhlB"/>
</dbReference>
<dbReference type="GO" id="GO:0004386">
    <property type="term" value="F:helicase activity"/>
    <property type="evidence" value="ECO:0007669"/>
    <property type="project" value="UniProtKB-KW"/>
</dbReference>
<proteinExistence type="inferred from homology"/>
<keyword evidence="2" id="KW-0378">Hydrolase</keyword>
<feature type="region of interest" description="Disordered" evidence="7">
    <location>
        <begin position="391"/>
        <end position="455"/>
    </location>
</feature>
<dbReference type="SMART" id="SM00490">
    <property type="entry name" value="HELICc"/>
    <property type="match status" value="1"/>
</dbReference>
<feature type="domain" description="Helicase ATP-binding" evidence="8">
    <location>
        <begin position="33"/>
        <end position="205"/>
    </location>
</feature>
<dbReference type="Gene3D" id="3.40.50.300">
    <property type="entry name" value="P-loop containing nucleotide triphosphate hydrolases"/>
    <property type="match status" value="2"/>
</dbReference>
<dbReference type="PROSITE" id="PS51195">
    <property type="entry name" value="Q_MOTIF"/>
    <property type="match status" value="1"/>
</dbReference>
<keyword evidence="3 11" id="KW-0347">Helicase</keyword>
<dbReference type="CDD" id="cd18787">
    <property type="entry name" value="SF2_C_DEAD"/>
    <property type="match status" value="1"/>
</dbReference>
<dbReference type="InterPro" id="IPR001650">
    <property type="entry name" value="Helicase_C-like"/>
</dbReference>
<dbReference type="RefSeq" id="WP_345374554.1">
    <property type="nucleotide sequence ID" value="NZ_BAABJX010000059.1"/>
</dbReference>
<organism evidence="11 12">
    <name type="scientific">Algivirga pacifica</name>
    <dbReference type="NCBI Taxonomy" id="1162670"/>
    <lineage>
        <taxon>Bacteria</taxon>
        <taxon>Pseudomonadati</taxon>
        <taxon>Bacteroidota</taxon>
        <taxon>Cytophagia</taxon>
        <taxon>Cytophagales</taxon>
        <taxon>Flammeovirgaceae</taxon>
        <taxon>Algivirga</taxon>
    </lineage>
</organism>
<dbReference type="SMART" id="SM00487">
    <property type="entry name" value="DEXDc"/>
    <property type="match status" value="1"/>
</dbReference>
<accession>A0ABP9DRG7</accession>
<feature type="domain" description="DEAD-box RNA helicase Q" evidence="10">
    <location>
        <begin position="2"/>
        <end position="30"/>
    </location>
</feature>
<dbReference type="PANTHER" id="PTHR47959">
    <property type="entry name" value="ATP-DEPENDENT RNA HELICASE RHLE-RELATED"/>
    <property type="match status" value="1"/>
</dbReference>
<feature type="short sequence motif" description="Q motif" evidence="6">
    <location>
        <begin position="2"/>
        <end position="30"/>
    </location>
</feature>
<evidence type="ECO:0000259" key="9">
    <source>
        <dbReference type="PROSITE" id="PS51194"/>
    </source>
</evidence>
<dbReference type="InterPro" id="IPR050079">
    <property type="entry name" value="DEAD_box_RNA_helicase"/>
</dbReference>
<comment type="caution">
    <text evidence="11">The sequence shown here is derived from an EMBL/GenBank/DDBJ whole genome shotgun (WGS) entry which is preliminary data.</text>
</comment>
<dbReference type="InterPro" id="IPR014001">
    <property type="entry name" value="Helicase_ATP-bd"/>
</dbReference>
<dbReference type="CDD" id="cd00268">
    <property type="entry name" value="DEADc"/>
    <property type="match status" value="1"/>
</dbReference>
<evidence type="ECO:0000313" key="11">
    <source>
        <dbReference type="EMBL" id="GAA4848852.1"/>
    </source>
</evidence>
<comment type="similarity">
    <text evidence="5">Belongs to the DEAD box helicase family.</text>
</comment>
<feature type="compositionally biased region" description="Basic residues" evidence="7">
    <location>
        <begin position="446"/>
        <end position="455"/>
    </location>
</feature>
<protein>
    <submittedName>
        <fullName evidence="11">DEAD/DEAH box helicase</fullName>
    </submittedName>
</protein>
<name>A0ABP9DRG7_9BACT</name>
<dbReference type="InterPro" id="IPR027417">
    <property type="entry name" value="P-loop_NTPase"/>
</dbReference>
<reference evidence="12" key="1">
    <citation type="journal article" date="2019" name="Int. J. Syst. Evol. Microbiol.">
        <title>The Global Catalogue of Microorganisms (GCM) 10K type strain sequencing project: providing services to taxonomists for standard genome sequencing and annotation.</title>
        <authorList>
            <consortium name="The Broad Institute Genomics Platform"/>
            <consortium name="The Broad Institute Genome Sequencing Center for Infectious Disease"/>
            <person name="Wu L."/>
            <person name="Ma J."/>
        </authorList>
    </citation>
    <scope>NUCLEOTIDE SEQUENCE [LARGE SCALE GENOMIC DNA]</scope>
    <source>
        <strain evidence="12">JCM 18326</strain>
    </source>
</reference>
<dbReference type="Pfam" id="PF00270">
    <property type="entry name" value="DEAD"/>
    <property type="match status" value="1"/>
</dbReference>
<evidence type="ECO:0000256" key="4">
    <source>
        <dbReference type="ARBA" id="ARBA00022840"/>
    </source>
</evidence>
<dbReference type="EMBL" id="BAABJX010000059">
    <property type="protein sequence ID" value="GAA4848852.1"/>
    <property type="molecule type" value="Genomic_DNA"/>
</dbReference>
<dbReference type="PANTHER" id="PTHR47959:SF1">
    <property type="entry name" value="ATP-DEPENDENT RNA HELICASE DBPA"/>
    <property type="match status" value="1"/>
</dbReference>
<dbReference type="PROSITE" id="PS51194">
    <property type="entry name" value="HELICASE_CTER"/>
    <property type="match status" value="1"/>
</dbReference>
<gene>
    <name evidence="11" type="ORF">GCM10023331_37010</name>
</gene>
<evidence type="ECO:0000256" key="3">
    <source>
        <dbReference type="ARBA" id="ARBA00022806"/>
    </source>
</evidence>
<keyword evidence="4" id="KW-0067">ATP-binding</keyword>
<keyword evidence="12" id="KW-1185">Reference proteome</keyword>